<gene>
    <name evidence="1" type="ORF">RIF29_27512</name>
</gene>
<reference evidence="1 2" key="1">
    <citation type="submission" date="2024-01" db="EMBL/GenBank/DDBJ databases">
        <title>The genomes of 5 underutilized Papilionoideae crops provide insights into root nodulation and disease resistanc.</title>
        <authorList>
            <person name="Yuan L."/>
        </authorList>
    </citation>
    <scope>NUCLEOTIDE SEQUENCE [LARGE SCALE GENOMIC DNA]</scope>
    <source>
        <strain evidence="1">ZHUSHIDOU_FW_LH</strain>
        <tissue evidence="1">Leaf</tissue>
    </source>
</reference>
<evidence type="ECO:0000313" key="1">
    <source>
        <dbReference type="EMBL" id="KAK7261207.1"/>
    </source>
</evidence>
<dbReference type="AlphaFoldDB" id="A0AAN9EPQ5"/>
<evidence type="ECO:0000313" key="2">
    <source>
        <dbReference type="Proteomes" id="UP001372338"/>
    </source>
</evidence>
<proteinExistence type="predicted"/>
<protein>
    <submittedName>
        <fullName evidence="1">Uncharacterized protein</fullName>
    </submittedName>
</protein>
<comment type="caution">
    <text evidence="1">The sequence shown here is derived from an EMBL/GenBank/DDBJ whole genome shotgun (WGS) entry which is preliminary data.</text>
</comment>
<sequence length="74" mass="8072">MAYKTEHQPYLGSQHYLILSEQRSRGGAHGIATFSTSSRLPTFHGGASLLSLSLFLRGCWRLCHQGAEPEAVGV</sequence>
<name>A0AAN9EPQ5_CROPI</name>
<organism evidence="1 2">
    <name type="scientific">Crotalaria pallida</name>
    <name type="common">Smooth rattlebox</name>
    <name type="synonym">Crotalaria striata</name>
    <dbReference type="NCBI Taxonomy" id="3830"/>
    <lineage>
        <taxon>Eukaryota</taxon>
        <taxon>Viridiplantae</taxon>
        <taxon>Streptophyta</taxon>
        <taxon>Embryophyta</taxon>
        <taxon>Tracheophyta</taxon>
        <taxon>Spermatophyta</taxon>
        <taxon>Magnoliopsida</taxon>
        <taxon>eudicotyledons</taxon>
        <taxon>Gunneridae</taxon>
        <taxon>Pentapetalae</taxon>
        <taxon>rosids</taxon>
        <taxon>fabids</taxon>
        <taxon>Fabales</taxon>
        <taxon>Fabaceae</taxon>
        <taxon>Papilionoideae</taxon>
        <taxon>50 kb inversion clade</taxon>
        <taxon>genistoids sensu lato</taxon>
        <taxon>core genistoids</taxon>
        <taxon>Crotalarieae</taxon>
        <taxon>Crotalaria</taxon>
    </lineage>
</organism>
<accession>A0AAN9EPQ5</accession>
<keyword evidence="2" id="KW-1185">Reference proteome</keyword>
<dbReference type="EMBL" id="JAYWIO010000005">
    <property type="protein sequence ID" value="KAK7261207.1"/>
    <property type="molecule type" value="Genomic_DNA"/>
</dbReference>
<dbReference type="Proteomes" id="UP001372338">
    <property type="component" value="Unassembled WGS sequence"/>
</dbReference>